<gene>
    <name evidence="3" type="ORF">FYJ43_02500</name>
</gene>
<dbReference type="InterPro" id="IPR050090">
    <property type="entry name" value="Tyrosine_recombinase_XerCD"/>
</dbReference>
<dbReference type="InterPro" id="IPR013762">
    <property type="entry name" value="Integrase-like_cat_sf"/>
</dbReference>
<dbReference type="GO" id="GO:0003677">
    <property type="term" value="F:DNA binding"/>
    <property type="evidence" value="ECO:0007669"/>
    <property type="project" value="InterPro"/>
</dbReference>
<feature type="domain" description="Tyr recombinase" evidence="2">
    <location>
        <begin position="189"/>
        <end position="399"/>
    </location>
</feature>
<proteinExistence type="predicted"/>
<evidence type="ECO:0000313" key="4">
    <source>
        <dbReference type="Proteomes" id="UP000466104"/>
    </source>
</evidence>
<dbReference type="InterPro" id="IPR011010">
    <property type="entry name" value="DNA_brk_join_enz"/>
</dbReference>
<evidence type="ECO:0000313" key="3">
    <source>
        <dbReference type="EMBL" id="MSS44940.1"/>
    </source>
</evidence>
<dbReference type="Pfam" id="PF00589">
    <property type="entry name" value="Phage_integrase"/>
    <property type="match status" value="1"/>
</dbReference>
<accession>A0A7K0J4S5</accession>
<organism evidence="3 4">
    <name type="scientific">Cutibacterium porci</name>
    <dbReference type="NCBI Taxonomy" id="2605781"/>
    <lineage>
        <taxon>Bacteria</taxon>
        <taxon>Bacillati</taxon>
        <taxon>Actinomycetota</taxon>
        <taxon>Actinomycetes</taxon>
        <taxon>Propionibacteriales</taxon>
        <taxon>Propionibacteriaceae</taxon>
        <taxon>Cutibacterium</taxon>
    </lineage>
</organism>
<dbReference type="GO" id="GO:0006310">
    <property type="term" value="P:DNA recombination"/>
    <property type="evidence" value="ECO:0007669"/>
    <property type="project" value="UniProtKB-KW"/>
</dbReference>
<dbReference type="Proteomes" id="UP000466104">
    <property type="component" value="Unassembled WGS sequence"/>
</dbReference>
<dbReference type="PROSITE" id="PS51898">
    <property type="entry name" value="TYR_RECOMBINASE"/>
    <property type="match status" value="1"/>
</dbReference>
<dbReference type="AlphaFoldDB" id="A0A7K0J4S5"/>
<keyword evidence="1" id="KW-0233">DNA recombination</keyword>
<comment type="caution">
    <text evidence="3">The sequence shown here is derived from an EMBL/GenBank/DDBJ whole genome shotgun (WGS) entry which is preliminary data.</text>
</comment>
<dbReference type="SUPFAM" id="SSF56349">
    <property type="entry name" value="DNA breaking-rejoining enzymes"/>
    <property type="match status" value="1"/>
</dbReference>
<evidence type="ECO:0000259" key="2">
    <source>
        <dbReference type="PROSITE" id="PS51898"/>
    </source>
</evidence>
<protein>
    <submittedName>
        <fullName evidence="3">Tyrosine-type recombinase/integrase</fullName>
    </submittedName>
</protein>
<evidence type="ECO:0000256" key="1">
    <source>
        <dbReference type="ARBA" id="ARBA00023172"/>
    </source>
</evidence>
<sequence length="412" mass="45470">MATRKASSAKLTVGEDTITRANPRLRDGVYWLDWSARIAEDRPVVHRRSKGRTQGQARARARATLAALKREDERHRWKPSASMSDYIGQVSRPAIENADLRPSSRSRYLGALQWLADAFKGHTIASATHFRALEDVLKTIATEHSPESAHQARSVLSKYVLSQLIRDEVITASPIRGQQLDLGKSDPVRGGRALSRDQWRAVVNHWLALDPAEGVAPPKRGMYTLADRIAVRRNALDISLLQATTGLRVSEAAGITWLDVSGRGEGRMTVTVTANLSKTHRARTVPVLDERVAERIRAREGDDPTVPVIGSPAKPEKIWEQRQRARAIAELYVQTAEALDIELLVTARSHVWRATLNTIAMNLGVPADVRSASFGHTQDENRQSYTDLTDLTPMTDAMSAALEGTHTGTDAN</sequence>
<dbReference type="PANTHER" id="PTHR30349:SF64">
    <property type="entry name" value="PROPHAGE INTEGRASE INTD-RELATED"/>
    <property type="match status" value="1"/>
</dbReference>
<dbReference type="InterPro" id="IPR002104">
    <property type="entry name" value="Integrase_catalytic"/>
</dbReference>
<dbReference type="PANTHER" id="PTHR30349">
    <property type="entry name" value="PHAGE INTEGRASE-RELATED"/>
    <property type="match status" value="1"/>
</dbReference>
<reference evidence="3 4" key="1">
    <citation type="submission" date="2019-08" db="EMBL/GenBank/DDBJ databases">
        <title>In-depth cultivation of the pig gut microbiome towards novel bacterial diversity and tailored functional studies.</title>
        <authorList>
            <person name="Wylensek D."/>
            <person name="Hitch T.C.A."/>
            <person name="Clavel T."/>
        </authorList>
    </citation>
    <scope>NUCLEOTIDE SEQUENCE [LARGE SCALE GENOMIC DNA]</scope>
    <source>
        <strain evidence="3 4">WCA-380-WT-3A</strain>
    </source>
</reference>
<dbReference type="EMBL" id="VUMG01000001">
    <property type="protein sequence ID" value="MSS44940.1"/>
    <property type="molecule type" value="Genomic_DNA"/>
</dbReference>
<dbReference type="RefSeq" id="WP_154561608.1">
    <property type="nucleotide sequence ID" value="NZ_VUMG01000001.1"/>
</dbReference>
<keyword evidence="4" id="KW-1185">Reference proteome</keyword>
<dbReference type="Gene3D" id="1.10.443.10">
    <property type="entry name" value="Intergrase catalytic core"/>
    <property type="match status" value="1"/>
</dbReference>
<dbReference type="GO" id="GO:0015074">
    <property type="term" value="P:DNA integration"/>
    <property type="evidence" value="ECO:0007669"/>
    <property type="project" value="InterPro"/>
</dbReference>
<name>A0A7K0J4S5_9ACTN</name>